<gene>
    <name evidence="2" type="ORF">AMS66_14710</name>
</gene>
<organism evidence="2 3">
    <name type="scientific">Paenibacillus xylanivorans</name>
    <dbReference type="NCBI Taxonomy" id="1705561"/>
    <lineage>
        <taxon>Bacteria</taxon>
        <taxon>Bacillati</taxon>
        <taxon>Bacillota</taxon>
        <taxon>Bacilli</taxon>
        <taxon>Bacillales</taxon>
        <taxon>Paenibacillaceae</taxon>
        <taxon>Paenibacillus</taxon>
    </lineage>
</organism>
<feature type="transmembrane region" description="Helical" evidence="1">
    <location>
        <begin position="60"/>
        <end position="76"/>
    </location>
</feature>
<evidence type="ECO:0000313" key="3">
    <source>
        <dbReference type="Proteomes" id="UP000037688"/>
    </source>
</evidence>
<dbReference type="AlphaFoldDB" id="A0A0N0C4J2"/>
<proteinExistence type="predicted"/>
<name>A0A0N0C4J2_9BACL</name>
<feature type="transmembrane region" description="Helical" evidence="1">
    <location>
        <begin position="21"/>
        <end position="40"/>
    </location>
</feature>
<dbReference type="Proteomes" id="UP000037688">
    <property type="component" value="Unassembled WGS sequence"/>
</dbReference>
<evidence type="ECO:0000256" key="1">
    <source>
        <dbReference type="SAM" id="Phobius"/>
    </source>
</evidence>
<keyword evidence="1" id="KW-0472">Membrane</keyword>
<dbReference type="EMBL" id="LITU01000059">
    <property type="protein sequence ID" value="KOY15881.1"/>
    <property type="molecule type" value="Genomic_DNA"/>
</dbReference>
<dbReference type="PATRIC" id="fig|1705561.3.peg.2869"/>
<sequence length="118" mass="13704">MVNDLYQKIGLLFLKKNLIQLAFQFFISALIGVIYAFMIINETIGGYINKVLPSMDGPDLHQYLPIVITVLIYSCFIQRKERIFLEKISFSCLHILIAILSFISSLIVIMMVQFRMMY</sequence>
<evidence type="ECO:0000313" key="2">
    <source>
        <dbReference type="EMBL" id="KOY15881.1"/>
    </source>
</evidence>
<feature type="transmembrane region" description="Helical" evidence="1">
    <location>
        <begin position="88"/>
        <end position="112"/>
    </location>
</feature>
<reference evidence="2 3" key="1">
    <citation type="submission" date="2015-08" db="EMBL/GenBank/DDBJ databases">
        <title>Draft genome sequence of cellulolytic and xylanolytic Paenibacillus sp. A59, isolated from a decaying forest soil from Patagonia, Argentina.</title>
        <authorList>
            <person name="Ghio S."/>
            <person name="Caceres A.M."/>
            <person name="Talia P."/>
            <person name="Grasso D."/>
            <person name="Campos E."/>
        </authorList>
    </citation>
    <scope>NUCLEOTIDE SEQUENCE [LARGE SCALE GENOMIC DNA]</scope>
    <source>
        <strain evidence="2 3">A59</strain>
    </source>
</reference>
<keyword evidence="3" id="KW-1185">Reference proteome</keyword>
<keyword evidence="1" id="KW-0812">Transmembrane</keyword>
<comment type="caution">
    <text evidence="2">The sequence shown here is derived from an EMBL/GenBank/DDBJ whole genome shotgun (WGS) entry which is preliminary data.</text>
</comment>
<accession>A0A0N0C4J2</accession>
<keyword evidence="1" id="KW-1133">Transmembrane helix</keyword>
<protein>
    <submittedName>
        <fullName evidence="2">Uncharacterized protein</fullName>
    </submittedName>
</protein>